<dbReference type="Proteomes" id="UP000741282">
    <property type="component" value="Unassembled WGS sequence"/>
</dbReference>
<comment type="caution">
    <text evidence="2">The sequence shown here is derived from an EMBL/GenBank/DDBJ whole genome shotgun (WGS) entry which is preliminary data.</text>
</comment>
<evidence type="ECO:0000256" key="1">
    <source>
        <dbReference type="SAM" id="Phobius"/>
    </source>
</evidence>
<gene>
    <name evidence="2" type="ORF">KC685_03200</name>
</gene>
<dbReference type="AlphaFoldDB" id="A0A955I0S9"/>
<keyword evidence="1" id="KW-0812">Transmembrane</keyword>
<keyword evidence="1" id="KW-1133">Transmembrane helix</keyword>
<name>A0A955I0S9_9BACT</name>
<sequence>MNIGKLLLRKLNEEVKLAEYFNFIFEIQMQIEKFKKIVRVVHKASRSTLNFIKKDSAQQWFVFTIVLFTTLSSTSAFAQTSDLPTCIDPSYSYVNVKANKLNSGFNDQVLDNYDDSGNEIASLLGNMVFSIEPTLGCNYTAMLEEYPDLDGFARNGLNGTLENMNMAMLNNPPSTDVIAHLANEWVPGYEGVNTSVYAQDGFDVLQSINISDLWDKIRLLSYSFFVIALIAAGFMIMFRHKIGGQMAVTIFNTIPRIILGLILVTFSFAIVGIMIDFGAMLINVITGILGLTDPLVVGDPLSLVGLLFRGTDGIGISGFGGGGLLIGGIMSIVGIAFPPLAPVAAGGILLMFVTLVFIGITAYASLKVFITLMKAYIGIILDTVLAPIYLFVSVLPGKQSTATDWFYRILKNVLTFVLVFLIINLANYLFEIGVDYRFPKGLAGGDLTVSNGGGLLSGFLKFILPLFFFFTAAEAPNLIADLLPAPSGGKGTATAFGNVQKSFGKIPVVGSFFG</sequence>
<evidence type="ECO:0000313" key="2">
    <source>
        <dbReference type="EMBL" id="MCA9376900.1"/>
    </source>
</evidence>
<feature type="transmembrane region" description="Helical" evidence="1">
    <location>
        <begin position="315"/>
        <end position="337"/>
    </location>
</feature>
<protein>
    <submittedName>
        <fullName evidence="2">Uncharacterized protein</fullName>
    </submittedName>
</protein>
<proteinExistence type="predicted"/>
<feature type="transmembrane region" description="Helical" evidence="1">
    <location>
        <begin position="258"/>
        <end position="282"/>
    </location>
</feature>
<reference evidence="2" key="1">
    <citation type="submission" date="2020-04" db="EMBL/GenBank/DDBJ databases">
        <authorList>
            <person name="Zhang T."/>
        </authorList>
    </citation>
    <scope>NUCLEOTIDE SEQUENCE</scope>
    <source>
        <strain evidence="2">HKST-UBA17</strain>
    </source>
</reference>
<reference evidence="2" key="2">
    <citation type="journal article" date="2021" name="Microbiome">
        <title>Successional dynamics and alternative stable states in a saline activated sludge microbial community over 9 years.</title>
        <authorList>
            <person name="Wang Y."/>
            <person name="Ye J."/>
            <person name="Ju F."/>
            <person name="Liu L."/>
            <person name="Boyd J.A."/>
            <person name="Deng Y."/>
            <person name="Parks D.H."/>
            <person name="Jiang X."/>
            <person name="Yin X."/>
            <person name="Woodcroft B.J."/>
            <person name="Tyson G.W."/>
            <person name="Hugenholtz P."/>
            <person name="Polz M.F."/>
            <person name="Zhang T."/>
        </authorList>
    </citation>
    <scope>NUCLEOTIDE SEQUENCE</scope>
    <source>
        <strain evidence="2">HKST-UBA17</strain>
    </source>
</reference>
<feature type="transmembrane region" description="Helical" evidence="1">
    <location>
        <begin position="376"/>
        <end position="397"/>
    </location>
</feature>
<keyword evidence="1" id="KW-0472">Membrane</keyword>
<evidence type="ECO:0000313" key="3">
    <source>
        <dbReference type="Proteomes" id="UP000741282"/>
    </source>
</evidence>
<accession>A0A955I0S9</accession>
<dbReference type="EMBL" id="JAGQLN010000010">
    <property type="protein sequence ID" value="MCA9376900.1"/>
    <property type="molecule type" value="Genomic_DNA"/>
</dbReference>
<feature type="transmembrane region" description="Helical" evidence="1">
    <location>
        <begin position="409"/>
        <end position="430"/>
    </location>
</feature>
<organism evidence="2 3">
    <name type="scientific">Candidatus Dojkabacteria bacterium</name>
    <dbReference type="NCBI Taxonomy" id="2099670"/>
    <lineage>
        <taxon>Bacteria</taxon>
        <taxon>Candidatus Dojkabacteria</taxon>
    </lineage>
</organism>
<feature type="transmembrane region" description="Helical" evidence="1">
    <location>
        <begin position="219"/>
        <end position="238"/>
    </location>
</feature>
<feature type="transmembrane region" description="Helical" evidence="1">
    <location>
        <begin position="288"/>
        <end position="308"/>
    </location>
</feature>
<feature type="transmembrane region" description="Helical" evidence="1">
    <location>
        <begin position="343"/>
        <end position="364"/>
    </location>
</feature>